<feature type="compositionally biased region" description="Basic and acidic residues" evidence="2">
    <location>
        <begin position="387"/>
        <end position="397"/>
    </location>
</feature>
<feature type="coiled-coil region" evidence="1">
    <location>
        <begin position="493"/>
        <end position="586"/>
    </location>
</feature>
<dbReference type="InterPro" id="IPR001202">
    <property type="entry name" value="WW_dom"/>
</dbReference>
<dbReference type="FunFam" id="2.20.70.10:FF:000034">
    <property type="entry name" value="syntaxin-binding protein 4 isoform X1"/>
    <property type="match status" value="1"/>
</dbReference>
<evidence type="ECO:0000259" key="4">
    <source>
        <dbReference type="PROSITE" id="PS50106"/>
    </source>
</evidence>
<protein>
    <recommendedName>
        <fullName evidence="7">Syntaxin binding protein 4</fullName>
    </recommendedName>
</protein>
<feature type="compositionally biased region" description="Low complexity" evidence="2">
    <location>
        <begin position="162"/>
        <end position="171"/>
    </location>
</feature>
<dbReference type="GO" id="GO:0019905">
    <property type="term" value="F:syntaxin binding"/>
    <property type="evidence" value="ECO:0007669"/>
    <property type="project" value="TreeGrafter"/>
</dbReference>
<reference evidence="5" key="2">
    <citation type="submission" date="2025-08" db="UniProtKB">
        <authorList>
            <consortium name="Ensembl"/>
        </authorList>
    </citation>
    <scope>IDENTIFICATION</scope>
</reference>
<dbReference type="PANTHER" id="PTHR19964:SF16">
    <property type="entry name" value="SYNTAXIN-BINDING PROTEIN 4"/>
    <property type="match status" value="1"/>
</dbReference>
<evidence type="ECO:0000256" key="1">
    <source>
        <dbReference type="SAM" id="Coils"/>
    </source>
</evidence>
<dbReference type="Proteomes" id="UP000694580">
    <property type="component" value="Chromosome 2"/>
</dbReference>
<organism evidence="5 6">
    <name type="scientific">Denticeps clupeoides</name>
    <name type="common">denticle herring</name>
    <dbReference type="NCBI Taxonomy" id="299321"/>
    <lineage>
        <taxon>Eukaryota</taxon>
        <taxon>Metazoa</taxon>
        <taxon>Chordata</taxon>
        <taxon>Craniata</taxon>
        <taxon>Vertebrata</taxon>
        <taxon>Euteleostomi</taxon>
        <taxon>Actinopterygii</taxon>
        <taxon>Neopterygii</taxon>
        <taxon>Teleostei</taxon>
        <taxon>Clupei</taxon>
        <taxon>Clupeiformes</taxon>
        <taxon>Denticipitoidei</taxon>
        <taxon>Denticipitidae</taxon>
        <taxon>Denticeps</taxon>
    </lineage>
</organism>
<dbReference type="GO" id="GO:0008286">
    <property type="term" value="P:insulin receptor signaling pathway"/>
    <property type="evidence" value="ECO:0007669"/>
    <property type="project" value="TreeGrafter"/>
</dbReference>
<evidence type="ECO:0000313" key="6">
    <source>
        <dbReference type="Proteomes" id="UP000694580"/>
    </source>
</evidence>
<dbReference type="Gene3D" id="2.20.70.10">
    <property type="match status" value="1"/>
</dbReference>
<feature type="domain" description="PDZ" evidence="4">
    <location>
        <begin position="201"/>
        <end position="275"/>
    </location>
</feature>
<dbReference type="Ensembl" id="ENSDCDT00010008452.1">
    <property type="protein sequence ID" value="ENSDCDP00010008054.1"/>
    <property type="gene ID" value="ENSDCDG00010003602.1"/>
</dbReference>
<dbReference type="PROSITE" id="PS01159">
    <property type="entry name" value="WW_DOMAIN_1"/>
    <property type="match status" value="1"/>
</dbReference>
<dbReference type="SMART" id="SM00456">
    <property type="entry name" value="WW"/>
    <property type="match status" value="1"/>
</dbReference>
<feature type="compositionally biased region" description="Polar residues" evidence="2">
    <location>
        <begin position="137"/>
        <end position="161"/>
    </location>
</feature>
<dbReference type="PROSITE" id="PS50106">
    <property type="entry name" value="PDZ"/>
    <property type="match status" value="2"/>
</dbReference>
<gene>
    <name evidence="5" type="primary">STXBP4</name>
</gene>
<dbReference type="GeneID" id="114784864"/>
<dbReference type="CDD" id="cd06692">
    <property type="entry name" value="PDZ1_GgSTXBP4-like"/>
    <property type="match status" value="1"/>
</dbReference>
<dbReference type="AlphaFoldDB" id="A0AAY4AGQ3"/>
<keyword evidence="1" id="KW-0175">Coiled coil</keyword>
<name>A0AAY4AGQ3_9TELE</name>
<feature type="region of interest" description="Disordered" evidence="2">
    <location>
        <begin position="474"/>
        <end position="493"/>
    </location>
</feature>
<dbReference type="GO" id="GO:0061178">
    <property type="term" value="P:regulation of insulin secretion involved in cellular response to glucose stimulus"/>
    <property type="evidence" value="ECO:0007669"/>
    <property type="project" value="TreeGrafter"/>
</dbReference>
<feature type="region of interest" description="Disordered" evidence="2">
    <location>
        <begin position="290"/>
        <end position="400"/>
    </location>
</feature>
<evidence type="ECO:0000259" key="3">
    <source>
        <dbReference type="PROSITE" id="PS50020"/>
    </source>
</evidence>
<feature type="domain" description="PDZ" evidence="4">
    <location>
        <begin position="35"/>
        <end position="121"/>
    </location>
</feature>
<accession>A0AAY4AGQ3</accession>
<feature type="compositionally biased region" description="Polar residues" evidence="2">
    <location>
        <begin position="364"/>
        <end position="382"/>
    </location>
</feature>
<keyword evidence="6" id="KW-1185">Reference proteome</keyword>
<dbReference type="RefSeq" id="XP_028826481.1">
    <property type="nucleotide sequence ID" value="XM_028970648.1"/>
</dbReference>
<dbReference type="PANTHER" id="PTHR19964">
    <property type="entry name" value="MULTIPLE PDZ DOMAIN PROTEIN"/>
    <property type="match status" value="1"/>
</dbReference>
<reference evidence="5 6" key="1">
    <citation type="submission" date="2020-06" db="EMBL/GenBank/DDBJ databases">
        <authorList>
            <consortium name="Wellcome Sanger Institute Data Sharing"/>
        </authorList>
    </citation>
    <scope>NUCLEOTIDE SEQUENCE [LARGE SCALE GENOMIC DNA]</scope>
</reference>
<dbReference type="Gene3D" id="2.30.42.10">
    <property type="match status" value="2"/>
</dbReference>
<dbReference type="CDD" id="cd00201">
    <property type="entry name" value="WW"/>
    <property type="match status" value="1"/>
</dbReference>
<evidence type="ECO:0008006" key="7">
    <source>
        <dbReference type="Google" id="ProtNLM"/>
    </source>
</evidence>
<evidence type="ECO:0000313" key="5">
    <source>
        <dbReference type="Ensembl" id="ENSDCDP00010008054.1"/>
    </source>
</evidence>
<feature type="compositionally biased region" description="Polar residues" evidence="2">
    <location>
        <begin position="478"/>
        <end position="488"/>
    </location>
</feature>
<dbReference type="InterPro" id="IPR036034">
    <property type="entry name" value="PDZ_sf"/>
</dbReference>
<dbReference type="InterPro" id="IPR001478">
    <property type="entry name" value="PDZ"/>
</dbReference>
<feature type="domain" description="WW" evidence="3">
    <location>
        <begin position="698"/>
        <end position="731"/>
    </location>
</feature>
<feature type="region of interest" description="Disordered" evidence="2">
    <location>
        <begin position="134"/>
        <end position="181"/>
    </location>
</feature>
<evidence type="ECO:0000256" key="2">
    <source>
        <dbReference type="SAM" id="MobiDB-lite"/>
    </source>
</evidence>
<reference evidence="5" key="3">
    <citation type="submission" date="2025-09" db="UniProtKB">
        <authorList>
            <consortium name="Ensembl"/>
        </authorList>
    </citation>
    <scope>IDENTIFICATION</scope>
</reference>
<dbReference type="InterPro" id="IPR036020">
    <property type="entry name" value="WW_dom_sf"/>
</dbReference>
<dbReference type="SMART" id="SM00228">
    <property type="entry name" value="PDZ"/>
    <property type="match status" value="2"/>
</dbReference>
<feature type="compositionally biased region" description="Low complexity" evidence="2">
    <location>
        <begin position="293"/>
        <end position="302"/>
    </location>
</feature>
<dbReference type="SUPFAM" id="SSF51045">
    <property type="entry name" value="WW domain"/>
    <property type="match status" value="1"/>
</dbReference>
<dbReference type="GO" id="GO:0031410">
    <property type="term" value="C:cytoplasmic vesicle"/>
    <property type="evidence" value="ECO:0007669"/>
    <property type="project" value="TreeGrafter"/>
</dbReference>
<dbReference type="PROSITE" id="PS50020">
    <property type="entry name" value="WW_DOMAIN_2"/>
    <property type="match status" value="1"/>
</dbReference>
<dbReference type="SUPFAM" id="SSF50156">
    <property type="entry name" value="PDZ domain-like"/>
    <property type="match status" value="2"/>
</dbReference>
<dbReference type="GeneTree" id="ENSGT00390000002226"/>
<dbReference type="CDD" id="cd06698">
    <property type="entry name" value="PDZ1_hSTXBP4-PDZ2_GgSTXBP4-like"/>
    <property type="match status" value="1"/>
</dbReference>
<dbReference type="InterPro" id="IPR051342">
    <property type="entry name" value="PDZ_scaffold"/>
</dbReference>
<sequence length="753" mass="82094">MSLLPQSMEAERFDGLSLLYWTIMGPHGINRAVQRLEFTDCKNGLGVKIIGGYRELSGEDFGIFIKRVLPGGVAALDGRLRTGDLLLDVNNINLGGVTNERAVEILRMASASNHMSLLIARDEETRREFTELMRKYGSSNNSGTDVSSPTSVSTGKLTDTASSSSSSRSTSPPLPSSKEGGVAYTASCTIPSTPQVFSDSMIQLICVAKATGLGLIIKGGANRMDGPMVYIQEILPGGDCQKDGRLKAGDQLVCINKESLIGVTYEEARAIITRTKVRPDPTVEIAFIRRRSSGSSSSGSHSPISLFPTSPASGPQPRPTGTGPVPLPGSLIPKAPPAPSAANATLPSVKQTRVQEMPVKAEGTSLTCPESACTTVTKSDASPASKPDNRLNPEKKHVLNPTSRFKLETLEKALEVVGLKPTETQRQTLREHLRADPGGTVVYGDFERVTKELLKLQIDESGFGKEVARFESDDLMSEASSYQPGSTSDSEDLDEMKRLRKEHIKALREIKKLQERLAESEILHGQLQEELVSVKQEAKSAAEEARALRTRVHLAEAAQKQARGMEMDYEEVIRLLEAEIADMKSQLVERPVQAKGESQGLRKRIAVLECQFRKTEKSKKVLEVSTGKLLDFVEVVHSFLVEDPSPQRNCSSPGEPKFVAMSQTLGTRGGKKHQWSASSIVKEAKELTRSIRGVLEMDSLPYGWEEAYTADGMKYYINHVTQMTSWTHPLTCSLGLAENELEDLVGPVPDCKS</sequence>
<dbReference type="Pfam" id="PF00595">
    <property type="entry name" value="PDZ"/>
    <property type="match status" value="2"/>
</dbReference>
<proteinExistence type="predicted"/>
<dbReference type="Pfam" id="PF00397">
    <property type="entry name" value="WW"/>
    <property type="match status" value="1"/>
</dbReference>